<keyword evidence="4" id="KW-0347">Helicase</keyword>
<dbReference type="InterPro" id="IPR027417">
    <property type="entry name" value="P-loop_NTPase"/>
</dbReference>
<keyword evidence="4" id="KW-0547">Nucleotide-binding</keyword>
<gene>
    <name evidence="4" type="primary">dnaB_2</name>
    <name evidence="4" type="ORF">K227x_53160</name>
</gene>
<reference evidence="4 5" key="1">
    <citation type="submission" date="2019-02" db="EMBL/GenBank/DDBJ databases">
        <title>Deep-cultivation of Planctomycetes and their phenomic and genomic characterization uncovers novel biology.</title>
        <authorList>
            <person name="Wiegand S."/>
            <person name="Jogler M."/>
            <person name="Boedeker C."/>
            <person name="Pinto D."/>
            <person name="Vollmers J."/>
            <person name="Rivas-Marin E."/>
            <person name="Kohn T."/>
            <person name="Peeters S.H."/>
            <person name="Heuer A."/>
            <person name="Rast P."/>
            <person name="Oberbeckmann S."/>
            <person name="Bunk B."/>
            <person name="Jeske O."/>
            <person name="Meyerdierks A."/>
            <person name="Storesund J.E."/>
            <person name="Kallscheuer N."/>
            <person name="Luecker S."/>
            <person name="Lage O.M."/>
            <person name="Pohl T."/>
            <person name="Merkel B.J."/>
            <person name="Hornburger P."/>
            <person name="Mueller R.-W."/>
            <person name="Bruemmer F."/>
            <person name="Labrenz M."/>
            <person name="Spormann A.M."/>
            <person name="Op den Camp H."/>
            <person name="Overmann J."/>
            <person name="Amann R."/>
            <person name="Jetten M.S.M."/>
            <person name="Mascher T."/>
            <person name="Medema M.H."/>
            <person name="Devos D.P."/>
            <person name="Kaster A.-K."/>
            <person name="Ovreas L."/>
            <person name="Rohde M."/>
            <person name="Galperin M.Y."/>
            <person name="Jogler C."/>
        </authorList>
    </citation>
    <scope>NUCLEOTIDE SEQUENCE [LARGE SCALE GENOMIC DNA]</scope>
    <source>
        <strain evidence="4 5">K22_7</strain>
    </source>
</reference>
<organism evidence="4 5">
    <name type="scientific">Rubripirellula lacrimiformis</name>
    <dbReference type="NCBI Taxonomy" id="1930273"/>
    <lineage>
        <taxon>Bacteria</taxon>
        <taxon>Pseudomonadati</taxon>
        <taxon>Planctomycetota</taxon>
        <taxon>Planctomycetia</taxon>
        <taxon>Pirellulales</taxon>
        <taxon>Pirellulaceae</taxon>
        <taxon>Rubripirellula</taxon>
    </lineage>
</organism>
<dbReference type="EC" id="3.6.4.12" evidence="4"/>
<feature type="compositionally biased region" description="Basic and acidic residues" evidence="2">
    <location>
        <begin position="375"/>
        <end position="391"/>
    </location>
</feature>
<dbReference type="InterPro" id="IPR016136">
    <property type="entry name" value="DNA_helicase_N/primase_C"/>
</dbReference>
<sequence>MREIDHMDAARGLLNAMLLDPRSTPVVEGIVSSRDFPADEASSTSITGRLFSLLIEMHRSGESIRDGRLVISRVRAAGMIESFGGQSQFERDFLDPLSTENATHYARSLRNCSIRKRLQRLARDFSRKADSDNQDSGELAEWMRYELAAIESQASDKSHIHRIGDGCNELLAAIDETLAGGQSPGLHTGLYHLDDNYDGLHPGRLYVFAGRPGGGKSSAAQQVGENIVHGVGESIADRHRGALFVSLEMGIDEVTARFIARQSGINGKHILSHAVTEAERRQMQTVAEKSQSVPFFVSVPTGRQATAEAICAEARVMKATEDIAVVIVDYLQIVEDSTPNQREIDKTTRATRAFKQLSRELNIPVVILSQLNRAGESDSKNEKPREPRLSDLRSSGSIEQDADAVIFLHHEGGRNVRMIVAKMRGGERSENMFTFDGPTCSFHKPEPAPHEEFAEWSP</sequence>
<dbReference type="KEGG" id="rlc:K227x_53160"/>
<dbReference type="SUPFAM" id="SSF52540">
    <property type="entry name" value="P-loop containing nucleoside triphosphate hydrolases"/>
    <property type="match status" value="1"/>
</dbReference>
<dbReference type="InterPro" id="IPR007694">
    <property type="entry name" value="DNA_helicase_DnaB-like_C"/>
</dbReference>
<dbReference type="SUPFAM" id="SSF48024">
    <property type="entry name" value="N-terminal domain of DnaB helicase"/>
    <property type="match status" value="1"/>
</dbReference>
<name>A0A517NIL6_9BACT</name>
<dbReference type="GO" id="GO:1990077">
    <property type="term" value="C:primosome complex"/>
    <property type="evidence" value="ECO:0007669"/>
    <property type="project" value="UniProtKB-KW"/>
</dbReference>
<evidence type="ECO:0000256" key="1">
    <source>
        <dbReference type="ARBA" id="ARBA00022515"/>
    </source>
</evidence>
<dbReference type="GO" id="GO:0016787">
    <property type="term" value="F:hydrolase activity"/>
    <property type="evidence" value="ECO:0007669"/>
    <property type="project" value="UniProtKB-KW"/>
</dbReference>
<dbReference type="RefSeq" id="WP_145174149.1">
    <property type="nucleotide sequence ID" value="NZ_CP036525.1"/>
</dbReference>
<accession>A0A517NIL6</accession>
<dbReference type="PANTHER" id="PTHR30153:SF2">
    <property type="entry name" value="REPLICATIVE DNA HELICASE"/>
    <property type="match status" value="1"/>
</dbReference>
<dbReference type="EMBL" id="CP036525">
    <property type="protein sequence ID" value="QDT06893.1"/>
    <property type="molecule type" value="Genomic_DNA"/>
</dbReference>
<keyword evidence="4" id="KW-0378">Hydrolase</keyword>
<dbReference type="GO" id="GO:0003678">
    <property type="term" value="F:DNA helicase activity"/>
    <property type="evidence" value="ECO:0007669"/>
    <property type="project" value="UniProtKB-EC"/>
</dbReference>
<proteinExistence type="predicted"/>
<protein>
    <submittedName>
        <fullName evidence="4">Replicative DNA helicase</fullName>
        <ecNumber evidence="4">3.6.4.12</ecNumber>
    </submittedName>
</protein>
<dbReference type="PROSITE" id="PS51199">
    <property type="entry name" value="SF4_HELICASE"/>
    <property type="match status" value="1"/>
</dbReference>
<feature type="domain" description="SF4 helicase" evidence="3">
    <location>
        <begin position="179"/>
        <end position="449"/>
    </location>
</feature>
<evidence type="ECO:0000313" key="5">
    <source>
        <dbReference type="Proteomes" id="UP000318538"/>
    </source>
</evidence>
<keyword evidence="5" id="KW-1185">Reference proteome</keyword>
<dbReference type="GO" id="GO:0005829">
    <property type="term" value="C:cytosol"/>
    <property type="evidence" value="ECO:0007669"/>
    <property type="project" value="TreeGrafter"/>
</dbReference>
<evidence type="ECO:0000259" key="3">
    <source>
        <dbReference type="PROSITE" id="PS51199"/>
    </source>
</evidence>
<dbReference type="GO" id="GO:0006269">
    <property type="term" value="P:DNA replication, synthesis of primer"/>
    <property type="evidence" value="ECO:0007669"/>
    <property type="project" value="UniProtKB-KW"/>
</dbReference>
<dbReference type="GO" id="GO:0005524">
    <property type="term" value="F:ATP binding"/>
    <property type="evidence" value="ECO:0007669"/>
    <property type="project" value="InterPro"/>
</dbReference>
<dbReference type="AlphaFoldDB" id="A0A517NIL6"/>
<dbReference type="Gene3D" id="3.40.50.300">
    <property type="entry name" value="P-loop containing nucleotide triphosphate hydrolases"/>
    <property type="match status" value="1"/>
</dbReference>
<dbReference type="PANTHER" id="PTHR30153">
    <property type="entry name" value="REPLICATIVE DNA HELICASE DNAB"/>
    <property type="match status" value="1"/>
</dbReference>
<dbReference type="Proteomes" id="UP000318538">
    <property type="component" value="Chromosome"/>
</dbReference>
<evidence type="ECO:0000313" key="4">
    <source>
        <dbReference type="EMBL" id="QDT06893.1"/>
    </source>
</evidence>
<keyword evidence="1" id="KW-0639">Primosome</keyword>
<dbReference type="Pfam" id="PF03796">
    <property type="entry name" value="DnaB_C"/>
    <property type="match status" value="1"/>
</dbReference>
<keyword evidence="4" id="KW-0067">ATP-binding</keyword>
<dbReference type="InterPro" id="IPR036185">
    <property type="entry name" value="DNA_heli_DnaB-like_N_sf"/>
</dbReference>
<feature type="region of interest" description="Disordered" evidence="2">
    <location>
        <begin position="374"/>
        <end position="396"/>
    </location>
</feature>
<evidence type="ECO:0000256" key="2">
    <source>
        <dbReference type="SAM" id="MobiDB-lite"/>
    </source>
</evidence>
<dbReference type="Gene3D" id="1.10.860.10">
    <property type="entry name" value="DNAb Helicase, Chain A"/>
    <property type="match status" value="1"/>
</dbReference>
<dbReference type="OrthoDB" id="9773982at2"/>